<reference evidence="1 2" key="1">
    <citation type="journal article" date="2021" name="Nat. Commun.">
        <title>Genetic determinants of endophytism in the Arabidopsis root mycobiome.</title>
        <authorList>
            <person name="Mesny F."/>
            <person name="Miyauchi S."/>
            <person name="Thiergart T."/>
            <person name="Pickel B."/>
            <person name="Atanasova L."/>
            <person name="Karlsson M."/>
            <person name="Huettel B."/>
            <person name="Barry K.W."/>
            <person name="Haridas S."/>
            <person name="Chen C."/>
            <person name="Bauer D."/>
            <person name="Andreopoulos W."/>
            <person name="Pangilinan J."/>
            <person name="LaButti K."/>
            <person name="Riley R."/>
            <person name="Lipzen A."/>
            <person name="Clum A."/>
            <person name="Drula E."/>
            <person name="Henrissat B."/>
            <person name="Kohler A."/>
            <person name="Grigoriev I.V."/>
            <person name="Martin F.M."/>
            <person name="Hacquard S."/>
        </authorList>
    </citation>
    <scope>NUCLEOTIDE SEQUENCE [LARGE SCALE GENOMIC DNA]</scope>
    <source>
        <strain evidence="1 2">MPI-SDFR-AT-0079</strain>
    </source>
</reference>
<organism evidence="1 2">
    <name type="scientific">Chaetomium tenue</name>
    <dbReference type="NCBI Taxonomy" id="1854479"/>
    <lineage>
        <taxon>Eukaryota</taxon>
        <taxon>Fungi</taxon>
        <taxon>Dikarya</taxon>
        <taxon>Ascomycota</taxon>
        <taxon>Pezizomycotina</taxon>
        <taxon>Sordariomycetes</taxon>
        <taxon>Sordariomycetidae</taxon>
        <taxon>Sordariales</taxon>
        <taxon>Chaetomiaceae</taxon>
        <taxon>Chaetomium</taxon>
    </lineage>
</organism>
<accession>A0ACB7PFK6</accession>
<comment type="caution">
    <text evidence="1">The sequence shown here is derived from an EMBL/GenBank/DDBJ whole genome shotgun (WGS) entry which is preliminary data.</text>
</comment>
<keyword evidence="2" id="KW-1185">Reference proteome</keyword>
<dbReference type="EMBL" id="JAGIZQ010000002">
    <property type="protein sequence ID" value="KAH6640730.1"/>
    <property type="molecule type" value="Genomic_DNA"/>
</dbReference>
<gene>
    <name evidence="1" type="ORF">F5144DRAFT_482477</name>
</gene>
<evidence type="ECO:0000313" key="2">
    <source>
        <dbReference type="Proteomes" id="UP000724584"/>
    </source>
</evidence>
<protein>
    <submittedName>
        <fullName evidence="1">Uncharacterized protein</fullName>
    </submittedName>
</protein>
<dbReference type="Proteomes" id="UP000724584">
    <property type="component" value="Unassembled WGS sequence"/>
</dbReference>
<sequence>MASRCQTPPIRSQMTRVVPRQGHVMLTPCKKKFFLHTPRQGPLLLVSDKRGLAQIAAFGPLQDQPHHTSHPGRKWRATFSLRTSNSGLRRPTTIMSFDWEHQFCLGCDKQTDGATYCSESCRLADYEKTSPSTPSSAASSPALSGPPPDWALSRPTTTSNTKFYLSPAYDFGLAQPSTRRGSTQTLSPSASHTSLCSMRSNSSAGLDAAQLSEKAARELRAYARSFESVRLQRRRSA</sequence>
<proteinExistence type="predicted"/>
<evidence type="ECO:0000313" key="1">
    <source>
        <dbReference type="EMBL" id="KAH6640730.1"/>
    </source>
</evidence>
<name>A0ACB7PFK6_9PEZI</name>